<evidence type="ECO:0000313" key="1">
    <source>
        <dbReference type="Ensembl" id="ENSSANP00000080244.1"/>
    </source>
</evidence>
<organism evidence="1 2">
    <name type="scientific">Sinocyclocheilus anshuiensis</name>
    <dbReference type="NCBI Taxonomy" id="1608454"/>
    <lineage>
        <taxon>Eukaryota</taxon>
        <taxon>Metazoa</taxon>
        <taxon>Chordata</taxon>
        <taxon>Craniata</taxon>
        <taxon>Vertebrata</taxon>
        <taxon>Euteleostomi</taxon>
        <taxon>Actinopterygii</taxon>
        <taxon>Neopterygii</taxon>
        <taxon>Teleostei</taxon>
        <taxon>Ostariophysi</taxon>
        <taxon>Cypriniformes</taxon>
        <taxon>Cyprinidae</taxon>
        <taxon>Cyprininae</taxon>
        <taxon>Sinocyclocheilus</taxon>
    </lineage>
</organism>
<evidence type="ECO:0008006" key="3">
    <source>
        <dbReference type="Google" id="ProtNLM"/>
    </source>
</evidence>
<dbReference type="GO" id="GO:0003676">
    <property type="term" value="F:nucleic acid binding"/>
    <property type="evidence" value="ECO:0007669"/>
    <property type="project" value="InterPro"/>
</dbReference>
<dbReference type="InterPro" id="IPR036397">
    <property type="entry name" value="RNaseH_sf"/>
</dbReference>
<accession>A0A671RAA7</accession>
<name>A0A671RAA7_9TELE</name>
<keyword evidence="2" id="KW-1185">Reference proteome</keyword>
<dbReference type="Gene3D" id="3.30.420.10">
    <property type="entry name" value="Ribonuclease H-like superfamily/Ribonuclease H"/>
    <property type="match status" value="1"/>
</dbReference>
<proteinExistence type="predicted"/>
<reference evidence="1" key="1">
    <citation type="submission" date="2025-08" db="UniProtKB">
        <authorList>
            <consortium name="Ensembl"/>
        </authorList>
    </citation>
    <scope>IDENTIFICATION</scope>
</reference>
<dbReference type="Ensembl" id="ENSSANT00000085290.1">
    <property type="protein sequence ID" value="ENSSANP00000080244.1"/>
    <property type="gene ID" value="ENSSANG00000039894.1"/>
</dbReference>
<sequence length="76" mass="8887">MMDWPPQSPDLKPIEEFWGELENKLDRSIVYSKESLWLELQEAWDNISVEVLRKYNDSMPLRCAAVIAAKGGRTKY</sequence>
<dbReference type="Proteomes" id="UP000472260">
    <property type="component" value="Unassembled WGS sequence"/>
</dbReference>
<protein>
    <recommendedName>
        <fullName evidence="3">Tc1-like transposase DDE domain-containing protein</fullName>
    </recommendedName>
</protein>
<evidence type="ECO:0000313" key="2">
    <source>
        <dbReference type="Proteomes" id="UP000472260"/>
    </source>
</evidence>
<reference evidence="1" key="2">
    <citation type="submission" date="2025-09" db="UniProtKB">
        <authorList>
            <consortium name="Ensembl"/>
        </authorList>
    </citation>
    <scope>IDENTIFICATION</scope>
</reference>
<dbReference type="AlphaFoldDB" id="A0A671RAA7"/>